<reference evidence="2" key="1">
    <citation type="submission" date="2018-05" db="EMBL/GenBank/DDBJ databases">
        <title>Draft genome of Mucuna pruriens seed.</title>
        <authorList>
            <person name="Nnadi N.E."/>
            <person name="Vos R."/>
            <person name="Hasami M.H."/>
            <person name="Devisetty U.K."/>
            <person name="Aguiy J.C."/>
        </authorList>
    </citation>
    <scope>NUCLEOTIDE SEQUENCE [LARGE SCALE GENOMIC DNA]</scope>
    <source>
        <strain evidence="2">JCA_2017</strain>
    </source>
</reference>
<feature type="non-terminal residue" evidence="2">
    <location>
        <position position="1"/>
    </location>
</feature>
<dbReference type="Proteomes" id="UP000257109">
    <property type="component" value="Unassembled WGS sequence"/>
</dbReference>
<keyword evidence="3" id="KW-1185">Reference proteome</keyword>
<accession>A0A371I053</accession>
<feature type="region of interest" description="Disordered" evidence="1">
    <location>
        <begin position="47"/>
        <end position="69"/>
    </location>
</feature>
<gene>
    <name evidence="2" type="ORF">CR513_07369</name>
</gene>
<evidence type="ECO:0000256" key="1">
    <source>
        <dbReference type="SAM" id="MobiDB-lite"/>
    </source>
</evidence>
<comment type="caution">
    <text evidence="2">The sequence shown here is derived from an EMBL/GenBank/DDBJ whole genome shotgun (WGS) entry which is preliminary data.</text>
</comment>
<sequence>MELFKINDNAYKLDLSIAYGNVSSTFNVVDLSLFVIGKKFVSRTNPFEEGRNYRDSTNKAKDPLRDSGGSLIRLKTNMMK</sequence>
<evidence type="ECO:0000313" key="3">
    <source>
        <dbReference type="Proteomes" id="UP000257109"/>
    </source>
</evidence>
<feature type="compositionally biased region" description="Basic and acidic residues" evidence="1">
    <location>
        <begin position="47"/>
        <end position="65"/>
    </location>
</feature>
<organism evidence="2 3">
    <name type="scientific">Mucuna pruriens</name>
    <name type="common">Velvet bean</name>
    <name type="synonym">Dolichos pruriens</name>
    <dbReference type="NCBI Taxonomy" id="157652"/>
    <lineage>
        <taxon>Eukaryota</taxon>
        <taxon>Viridiplantae</taxon>
        <taxon>Streptophyta</taxon>
        <taxon>Embryophyta</taxon>
        <taxon>Tracheophyta</taxon>
        <taxon>Spermatophyta</taxon>
        <taxon>Magnoliopsida</taxon>
        <taxon>eudicotyledons</taxon>
        <taxon>Gunneridae</taxon>
        <taxon>Pentapetalae</taxon>
        <taxon>rosids</taxon>
        <taxon>fabids</taxon>
        <taxon>Fabales</taxon>
        <taxon>Fabaceae</taxon>
        <taxon>Papilionoideae</taxon>
        <taxon>50 kb inversion clade</taxon>
        <taxon>NPAAA clade</taxon>
        <taxon>indigoferoid/millettioid clade</taxon>
        <taxon>Phaseoleae</taxon>
        <taxon>Mucuna</taxon>
    </lineage>
</organism>
<name>A0A371I053_MUCPR</name>
<dbReference type="OrthoDB" id="1459828at2759"/>
<proteinExistence type="predicted"/>
<protein>
    <submittedName>
        <fullName evidence="2">Uncharacterized protein</fullName>
    </submittedName>
</protein>
<dbReference type="AlphaFoldDB" id="A0A371I053"/>
<evidence type="ECO:0000313" key="2">
    <source>
        <dbReference type="EMBL" id="RDY08406.1"/>
    </source>
</evidence>
<dbReference type="EMBL" id="QJKJ01001282">
    <property type="protein sequence ID" value="RDY08406.1"/>
    <property type="molecule type" value="Genomic_DNA"/>
</dbReference>